<dbReference type="Pfam" id="PF01369">
    <property type="entry name" value="Sec7"/>
    <property type="match status" value="1"/>
</dbReference>
<dbReference type="InterPro" id="IPR035999">
    <property type="entry name" value="Sec7_dom_sf"/>
</dbReference>
<reference evidence="3 4" key="1">
    <citation type="submission" date="2019-04" db="EMBL/GenBank/DDBJ databases">
        <title>Comparative genomics and transcriptomics to analyze fruiting body development in filamentous ascomycetes.</title>
        <authorList>
            <consortium name="DOE Joint Genome Institute"/>
            <person name="Lutkenhaus R."/>
            <person name="Traeger S."/>
            <person name="Breuer J."/>
            <person name="Kuo A."/>
            <person name="Lipzen A."/>
            <person name="Pangilinan J."/>
            <person name="Dilworth D."/>
            <person name="Sandor L."/>
            <person name="Poggeler S."/>
            <person name="Barry K."/>
            <person name="Grigoriev I.V."/>
            <person name="Nowrousian M."/>
        </authorList>
    </citation>
    <scope>NUCLEOTIDE SEQUENCE [LARGE SCALE GENOMIC DNA]</scope>
    <source>
        <strain evidence="3 4">CBS 389.68</strain>
    </source>
</reference>
<feature type="compositionally biased region" description="Polar residues" evidence="1">
    <location>
        <begin position="37"/>
        <end position="59"/>
    </location>
</feature>
<proteinExistence type="predicted"/>
<dbReference type="Pfam" id="PF15410">
    <property type="entry name" value="PH_9"/>
    <property type="match status" value="1"/>
</dbReference>
<keyword evidence="4" id="KW-1185">Reference proteome</keyword>
<feature type="compositionally biased region" description="Basic and acidic residues" evidence="1">
    <location>
        <begin position="173"/>
        <end position="203"/>
    </location>
</feature>
<evidence type="ECO:0000259" key="2">
    <source>
        <dbReference type="PROSITE" id="PS50190"/>
    </source>
</evidence>
<evidence type="ECO:0000313" key="3">
    <source>
        <dbReference type="EMBL" id="TGZ80210.1"/>
    </source>
</evidence>
<dbReference type="GO" id="GO:0032012">
    <property type="term" value="P:regulation of ARF protein signal transduction"/>
    <property type="evidence" value="ECO:0007669"/>
    <property type="project" value="InterPro"/>
</dbReference>
<feature type="region of interest" description="Disordered" evidence="1">
    <location>
        <begin position="173"/>
        <end position="214"/>
    </location>
</feature>
<dbReference type="FunCoup" id="A0A4S2MUI6">
    <property type="interactions" value="10"/>
</dbReference>
<feature type="region of interest" description="Disordered" evidence="1">
    <location>
        <begin position="869"/>
        <end position="889"/>
    </location>
</feature>
<dbReference type="PROSITE" id="PS50190">
    <property type="entry name" value="SEC7"/>
    <property type="match status" value="1"/>
</dbReference>
<dbReference type="PANTHER" id="PTHR10663">
    <property type="entry name" value="GUANYL-NUCLEOTIDE EXCHANGE FACTOR"/>
    <property type="match status" value="1"/>
</dbReference>
<dbReference type="InterPro" id="IPR023394">
    <property type="entry name" value="Sec7_C_sf"/>
</dbReference>
<accession>A0A4S2MUI6</accession>
<feature type="compositionally biased region" description="Basic and acidic residues" evidence="1">
    <location>
        <begin position="590"/>
        <end position="604"/>
    </location>
</feature>
<dbReference type="SUPFAM" id="SSF50729">
    <property type="entry name" value="PH domain-like"/>
    <property type="match status" value="1"/>
</dbReference>
<evidence type="ECO:0000313" key="4">
    <source>
        <dbReference type="Proteomes" id="UP000298138"/>
    </source>
</evidence>
<name>A0A4S2MUI6_9PEZI</name>
<feature type="region of interest" description="Disordered" evidence="1">
    <location>
        <begin position="1019"/>
        <end position="1045"/>
    </location>
</feature>
<sequence length="1045" mass="116165">MKPYIPSPAWNPDNYNDLRPPSFPTQGATIRAVASSEAVTASRQSPYSGDSPQRQNGTYGSAPDMTNKYRNDGWNSRGGTANGERSPLGMDDGSKPFPSPQDSHTLNRTFFEDDDDEREYMWPQPPAHVDVGRQIAKTQENKRPQNPPKPASADSFKDFPIFNMTEYERQCAEEEKRLERKAEQEKAAGQQKKDEREKEREQKAPGLNLDTSVRLPRAGIDQSWFLSTTSPLTTSTPTVTLQRDGQQSVVLDQEDEEVSRKDSDNESLKEGEFTPKDLDIAHKIFDGNEELVTKEKAAAWLGDPGPERGRIRKAYMSLFDWAGMNILASMRLFCGRLVFKGEAQQVDRIMDDISQRWCQCNPNHGFKSSADIVHTVLYSVLLLNTDLHMAEISNSQRMTRGQFLKNTMATIRRVLEDVPSELTLVKTKTKDEDKLTLSGTRSPVPFPDDDDETQLSALQSMTFPMPANHKHSKRPSLDFGRGSRMSRIGNLSPRLPTEDNDKDLEMDGAVALVKAPISGGIKVWETQVEIVLKDFYQSIKAQALPLHGSADANAPPQNNTLSVFGSAGGMLRRSPSTISKAPSELSVAGRQREIGGKSSKDWSMKNRSRQRVYNGSYAGSSRTSLEDRSSLWSPSASSTWSKYSLNKTQTSMSVDSLGSIFTQNDYQQSIGFANALSHAIIREEAASGHSGEEGNDLDVLLDGDDELELAGAPWAKEGLLKHKHHLEGTEKRAKNRNWTESFAVIQRGYMRLFQFPSRASNKSNSQAVHGVVGGGNWTENAEPIGVFQLRQTIASALPPPGYSKARPHVWALSLPTGAVHFFEVGTAEIVKEFVTTANYWSARLSKEPLTGGVSNVEYGWSENVIDLESLGPASPPQSRNSEFPQGRPSLQMSIRSSFDQSGGFRPRLPGDKVNIKDWTPPTQSMVASNLKESDQLRALESYVSYIESDLTRHNELRNAVTVAFSPRHPNYTKALNNWEQKSKYLLKEIIKFRTYIETLQAAIAKRQVLSAERLKIPSLAGDEEKRKRGSAADLDTVSKPNKVAG</sequence>
<feature type="region of interest" description="Disordered" evidence="1">
    <location>
        <begin position="573"/>
        <end position="638"/>
    </location>
</feature>
<feature type="compositionally biased region" description="Polar residues" evidence="1">
    <location>
        <begin position="611"/>
        <end position="623"/>
    </location>
</feature>
<feature type="region of interest" description="Disordered" evidence="1">
    <location>
        <begin position="228"/>
        <end position="272"/>
    </location>
</feature>
<feature type="compositionally biased region" description="Low complexity" evidence="1">
    <location>
        <begin position="228"/>
        <end position="241"/>
    </location>
</feature>
<feature type="compositionally biased region" description="Basic and acidic residues" evidence="1">
    <location>
        <begin position="258"/>
        <end position="272"/>
    </location>
</feature>
<protein>
    <recommendedName>
        <fullName evidence="2">SEC7 domain-containing protein</fullName>
    </recommendedName>
</protein>
<gene>
    <name evidence="3" type="ORF">EX30DRAFT_308036</name>
</gene>
<feature type="region of interest" description="Disordered" evidence="1">
    <location>
        <begin position="465"/>
        <end position="500"/>
    </location>
</feature>
<dbReference type="EMBL" id="ML220126">
    <property type="protein sequence ID" value="TGZ80210.1"/>
    <property type="molecule type" value="Genomic_DNA"/>
</dbReference>
<dbReference type="SMART" id="SM00222">
    <property type="entry name" value="Sec7"/>
    <property type="match status" value="1"/>
</dbReference>
<dbReference type="InterPro" id="IPR011993">
    <property type="entry name" value="PH-like_dom_sf"/>
</dbReference>
<dbReference type="Gene3D" id="2.30.29.30">
    <property type="entry name" value="Pleckstrin-homology domain (PH domain)/Phosphotyrosine-binding domain (PTB)"/>
    <property type="match status" value="1"/>
</dbReference>
<feature type="region of interest" description="Disordered" evidence="1">
    <location>
        <begin position="431"/>
        <end position="452"/>
    </location>
</feature>
<feature type="region of interest" description="Disordered" evidence="1">
    <location>
        <begin position="1"/>
        <end position="159"/>
    </location>
</feature>
<dbReference type="PANTHER" id="PTHR10663:SF373">
    <property type="entry name" value="PH AND SEC7 DOMAIN-CONTAINING PROTEIN C11E3.11C"/>
    <property type="match status" value="1"/>
</dbReference>
<feature type="domain" description="SEC7" evidence="2">
    <location>
        <begin position="268"/>
        <end position="422"/>
    </location>
</feature>
<organism evidence="3 4">
    <name type="scientific">Ascodesmis nigricans</name>
    <dbReference type="NCBI Taxonomy" id="341454"/>
    <lineage>
        <taxon>Eukaryota</taxon>
        <taxon>Fungi</taxon>
        <taxon>Dikarya</taxon>
        <taxon>Ascomycota</taxon>
        <taxon>Pezizomycotina</taxon>
        <taxon>Pezizomycetes</taxon>
        <taxon>Pezizales</taxon>
        <taxon>Ascodesmidaceae</taxon>
        <taxon>Ascodesmis</taxon>
    </lineage>
</organism>
<dbReference type="InterPro" id="IPR000904">
    <property type="entry name" value="Sec7_dom"/>
</dbReference>
<dbReference type="GO" id="GO:0005085">
    <property type="term" value="F:guanyl-nucleotide exchange factor activity"/>
    <property type="evidence" value="ECO:0007669"/>
    <property type="project" value="InterPro"/>
</dbReference>
<dbReference type="InterPro" id="IPR041681">
    <property type="entry name" value="PH_9"/>
</dbReference>
<dbReference type="SUPFAM" id="SSF48425">
    <property type="entry name" value="Sec7 domain"/>
    <property type="match status" value="1"/>
</dbReference>
<evidence type="ECO:0000256" key="1">
    <source>
        <dbReference type="SAM" id="MobiDB-lite"/>
    </source>
</evidence>
<dbReference type="Gene3D" id="1.10.1000.11">
    <property type="entry name" value="Arf Nucleotide-binding Site Opener,domain 2"/>
    <property type="match status" value="1"/>
</dbReference>
<dbReference type="AlphaFoldDB" id="A0A4S2MUI6"/>
<feature type="compositionally biased region" description="Polar residues" evidence="1">
    <location>
        <begin position="876"/>
        <end position="889"/>
    </location>
</feature>
<dbReference type="InParanoid" id="A0A4S2MUI6"/>
<dbReference type="Proteomes" id="UP000298138">
    <property type="component" value="Unassembled WGS sequence"/>
</dbReference>
<dbReference type="OrthoDB" id="2157641at2759"/>
<dbReference type="STRING" id="341454.A0A4S2MUI6"/>